<gene>
    <name evidence="1" type="ORF">KSX_61150</name>
</gene>
<reference evidence="1" key="1">
    <citation type="submission" date="2020-10" db="EMBL/GenBank/DDBJ databases">
        <title>Taxonomic study of unclassified bacteria belonging to the class Ktedonobacteria.</title>
        <authorList>
            <person name="Yabe S."/>
            <person name="Wang C.M."/>
            <person name="Zheng Y."/>
            <person name="Sakai Y."/>
            <person name="Cavaletti L."/>
            <person name="Monciardini P."/>
            <person name="Donadio S."/>
        </authorList>
    </citation>
    <scope>NUCLEOTIDE SEQUENCE</scope>
    <source>
        <strain evidence="1">SOSP1-1</strain>
    </source>
</reference>
<dbReference type="AlphaFoldDB" id="A0A8J3MT84"/>
<accession>A0A8J3MT84</accession>
<evidence type="ECO:0000313" key="1">
    <source>
        <dbReference type="EMBL" id="GHO47952.1"/>
    </source>
</evidence>
<proteinExistence type="predicted"/>
<organism evidence="1 2">
    <name type="scientific">Ktedonospora formicarum</name>
    <dbReference type="NCBI Taxonomy" id="2778364"/>
    <lineage>
        <taxon>Bacteria</taxon>
        <taxon>Bacillati</taxon>
        <taxon>Chloroflexota</taxon>
        <taxon>Ktedonobacteria</taxon>
        <taxon>Ktedonobacterales</taxon>
        <taxon>Ktedonobacteraceae</taxon>
        <taxon>Ktedonospora</taxon>
    </lineage>
</organism>
<comment type="caution">
    <text evidence="1">The sequence shown here is derived from an EMBL/GenBank/DDBJ whole genome shotgun (WGS) entry which is preliminary data.</text>
</comment>
<sequence>MVTANTRIASTLTSRIHAKSLTAITGYSKTDDYRPIPKDISSPNPGADRALLARLRARVR</sequence>
<keyword evidence="2" id="KW-1185">Reference proteome</keyword>
<dbReference type="EMBL" id="BNJF01000003">
    <property type="protein sequence ID" value="GHO47952.1"/>
    <property type="molecule type" value="Genomic_DNA"/>
</dbReference>
<protein>
    <submittedName>
        <fullName evidence="1">Uncharacterized protein</fullName>
    </submittedName>
</protein>
<evidence type="ECO:0000313" key="2">
    <source>
        <dbReference type="Proteomes" id="UP000612362"/>
    </source>
</evidence>
<name>A0A8J3MT84_9CHLR</name>
<dbReference type="Proteomes" id="UP000612362">
    <property type="component" value="Unassembled WGS sequence"/>
</dbReference>
<dbReference type="RefSeq" id="WP_220197175.1">
    <property type="nucleotide sequence ID" value="NZ_BNJF01000003.1"/>
</dbReference>